<dbReference type="SUPFAM" id="SSF47336">
    <property type="entry name" value="ACP-like"/>
    <property type="match status" value="1"/>
</dbReference>
<dbReference type="PROSITE" id="PS50088">
    <property type="entry name" value="ANK_REPEAT"/>
    <property type="match status" value="2"/>
</dbReference>
<dbReference type="Gene3D" id="1.25.40.20">
    <property type="entry name" value="Ankyrin repeat-containing domain"/>
    <property type="match status" value="1"/>
</dbReference>
<dbReference type="InterPro" id="IPR056884">
    <property type="entry name" value="NPHP3-like_N"/>
</dbReference>
<dbReference type="Gene3D" id="1.10.1200.10">
    <property type="entry name" value="ACP-like"/>
    <property type="match status" value="1"/>
</dbReference>
<dbReference type="EMBL" id="JAAMPI010000749">
    <property type="protein sequence ID" value="KAF4628883.1"/>
    <property type="molecule type" value="Genomic_DNA"/>
</dbReference>
<dbReference type="GO" id="GO:0031177">
    <property type="term" value="F:phosphopantetheine binding"/>
    <property type="evidence" value="ECO:0007669"/>
    <property type="project" value="InterPro"/>
</dbReference>
<dbReference type="InterPro" id="IPR036736">
    <property type="entry name" value="ACP-like_sf"/>
</dbReference>
<dbReference type="InterPro" id="IPR020841">
    <property type="entry name" value="PKS_Beta-ketoAc_synthase_dom"/>
</dbReference>
<name>A0A8H4RFX8_9HELO</name>
<dbReference type="Proteomes" id="UP000566819">
    <property type="component" value="Unassembled WGS sequence"/>
</dbReference>
<dbReference type="PROSITE" id="PS50297">
    <property type="entry name" value="ANK_REP_REGION"/>
    <property type="match status" value="2"/>
</dbReference>
<evidence type="ECO:0000256" key="3">
    <source>
        <dbReference type="ARBA" id="ARBA00022679"/>
    </source>
</evidence>
<dbReference type="SUPFAM" id="SSF48403">
    <property type="entry name" value="Ankyrin repeat"/>
    <property type="match status" value="1"/>
</dbReference>
<reference evidence="9 10" key="1">
    <citation type="submission" date="2020-03" db="EMBL/GenBank/DDBJ databases">
        <title>Draft Genome Sequence of Cudoniella acicularis.</title>
        <authorList>
            <person name="Buettner E."/>
            <person name="Kellner H."/>
        </authorList>
    </citation>
    <scope>NUCLEOTIDE SEQUENCE [LARGE SCALE GENOMIC DNA]</scope>
    <source>
        <strain evidence="9 10">DSM 108380</strain>
    </source>
</reference>
<evidence type="ECO:0008006" key="11">
    <source>
        <dbReference type="Google" id="ProtNLM"/>
    </source>
</evidence>
<sequence length="1322" mass="146993">MTFQITPSLCHSPSRHSAFSSRPYLPHPPPDLGVIGQYSALILKRLADAIQGGDSIRVVIRGTATNSDGRTPGIASPNTEAQAAAIGSAYANAGIKNFHETAYLECHGTGTLARDPAKVGRLASAFAESRPLDQPLIIGSFRTLFTILPKIDFKALGVRAIRTAILWPKGGIKLASVNSFGYGGSNFHVMVEEANTFASLRLLILISSPTDSDDPFVGDESIRLYSLMLSANDGASLRTYCDKISKHPINPSMSIKLSDLAYTLSCLKDTREAIFTISNLETLRTEANSVPSENETQTELVAAAAMLDEEHPVLPAADSQDTNSYLLGRIGTHNVVIACLPAETTGKASAATVAKDMIRSFKAVRFGLMVGVGGGAPYYGAANNNDAESGESEDEIPRPAKRQRLLPNRDPSPKPMQDLYDFGKSVQGKEFIYIGGKLNKPPNIVLNAVAMLQGQHERKGHKISEKLSKVMSENPLMATKFQHPGLMDLFPCLVIRGICDYADSHKNKIWQPYAAATAAAYAKELLLVIPGQRVMDLPPIEQIGNKIVQQLGRWRRSDEQEKCLQAFRTSNYETQKNVNPEREARTCLWCLGDERFRNWRDKSTSCLLWVTADPGCGKSVLSRALVDERLLDSAPNDTTICYFFFKESSEEQRSPVRALAALLHQLFKSETEAKAIRHALPAFRKDKDKISQNFEIMWEIAQGIALDPDCGKIIFLLDALDECQSTEQRSLIGKLKRLEGNSTKNFKFFITSRPYWDIEKEFDSLIADIPGIRLKGENQSKYLRSEIDRVIRARVTRLGHQIASSKAREQLLRGLLKVENRTYLWLHLIFDKIASEPRIDTKMAQNLLQELPTTVEAAYDAILRKSRDQKLAKRLLQIVVAAVRPLSLNETSVALYITEETSTYENIELQESEQLERTIRDLCGLFVSIVDKKVFLIHQTAKEFLIAQENLSSSTLTSCGIWKHSLTIQDSNVLLAYICIWFLRLEEFHRKSSSIGHEEIDQLVSRYDFLEYSAMNWTVHFRAAMILEDDSLIALGLELCNTQADRYMSWELVYWRVLRPWTSPPRLDNLHLASHFGLQGVVAQLLTAPDIYVNTIASDGQTPIWYAASEGHEAVVELLLEIGQVDVDLKDQDGRTPLFQAVLGGHEAMVKLLLETGQVDVNLRDQYSRTPLWRAEEKGHNSIVTLLKEIIPSSIGTRANRARTRVSRLGGAGKGGGRHNSKELRAFFLLHRSGDDSAAVVAAAIEVVNAQFTKTLRLDQPMEAAKPLAVYGLDSLAAVEFRNWVRMELGAELTTLDITNASSLTSLCEKIVMKIPPLAKST</sequence>
<keyword evidence="2" id="KW-0597">Phosphoprotein</keyword>
<dbReference type="InterPro" id="IPR036770">
    <property type="entry name" value="Ankyrin_rpt-contain_sf"/>
</dbReference>
<dbReference type="Gene3D" id="3.40.50.300">
    <property type="entry name" value="P-loop containing nucleotide triphosphate hydrolases"/>
    <property type="match status" value="1"/>
</dbReference>
<dbReference type="Pfam" id="PF24883">
    <property type="entry name" value="NPHP3_N"/>
    <property type="match status" value="1"/>
</dbReference>
<keyword evidence="5" id="KW-0040">ANK repeat</keyword>
<dbReference type="InterPro" id="IPR027417">
    <property type="entry name" value="P-loop_NTPase"/>
</dbReference>
<dbReference type="CDD" id="cd00833">
    <property type="entry name" value="PKS"/>
    <property type="match status" value="1"/>
</dbReference>
<comment type="caution">
    <text evidence="9">The sequence shown here is derived from an EMBL/GenBank/DDBJ whole genome shotgun (WGS) entry which is preliminary data.</text>
</comment>
<dbReference type="PANTHER" id="PTHR10039">
    <property type="entry name" value="AMELOGENIN"/>
    <property type="match status" value="1"/>
</dbReference>
<keyword evidence="3" id="KW-0808">Transferase</keyword>
<dbReference type="PROSITE" id="PS52004">
    <property type="entry name" value="KS3_2"/>
    <property type="match status" value="1"/>
</dbReference>
<feature type="domain" description="Ketosynthase family 3 (KS3)" evidence="8">
    <location>
        <begin position="1"/>
        <end position="193"/>
    </location>
</feature>
<evidence type="ECO:0000256" key="1">
    <source>
        <dbReference type="ARBA" id="ARBA00022450"/>
    </source>
</evidence>
<organism evidence="9 10">
    <name type="scientific">Cudoniella acicularis</name>
    <dbReference type="NCBI Taxonomy" id="354080"/>
    <lineage>
        <taxon>Eukaryota</taxon>
        <taxon>Fungi</taxon>
        <taxon>Dikarya</taxon>
        <taxon>Ascomycota</taxon>
        <taxon>Pezizomycotina</taxon>
        <taxon>Leotiomycetes</taxon>
        <taxon>Helotiales</taxon>
        <taxon>Tricladiaceae</taxon>
        <taxon>Cudoniella</taxon>
    </lineage>
</organism>
<keyword evidence="1" id="KW-0596">Phosphopantetheine</keyword>
<dbReference type="GO" id="GO:0016746">
    <property type="term" value="F:acyltransferase activity"/>
    <property type="evidence" value="ECO:0007669"/>
    <property type="project" value="InterPro"/>
</dbReference>
<dbReference type="OrthoDB" id="20872at2759"/>
<dbReference type="SUPFAM" id="SSF53167">
    <property type="entry name" value="Purine and uridine phosphorylases"/>
    <property type="match status" value="2"/>
</dbReference>
<evidence type="ECO:0000313" key="10">
    <source>
        <dbReference type="Proteomes" id="UP000566819"/>
    </source>
</evidence>
<dbReference type="Pfam" id="PF22939">
    <property type="entry name" value="WHD_GPIID"/>
    <property type="match status" value="1"/>
</dbReference>
<dbReference type="InterPro" id="IPR014031">
    <property type="entry name" value="Ketoacyl_synth_C"/>
</dbReference>
<evidence type="ECO:0000256" key="2">
    <source>
        <dbReference type="ARBA" id="ARBA00022553"/>
    </source>
</evidence>
<dbReference type="Gene3D" id="3.40.50.1580">
    <property type="entry name" value="Nucleoside phosphorylase domain"/>
    <property type="match status" value="2"/>
</dbReference>
<evidence type="ECO:0000256" key="6">
    <source>
        <dbReference type="SAM" id="MobiDB-lite"/>
    </source>
</evidence>
<evidence type="ECO:0000259" key="8">
    <source>
        <dbReference type="PROSITE" id="PS52004"/>
    </source>
</evidence>
<feature type="region of interest" description="Disordered" evidence="6">
    <location>
        <begin position="1"/>
        <end position="24"/>
    </location>
</feature>
<proteinExistence type="predicted"/>
<dbReference type="Pfam" id="PF02801">
    <property type="entry name" value="Ketoacyl-synt_C"/>
    <property type="match status" value="1"/>
</dbReference>
<dbReference type="GO" id="GO:0009116">
    <property type="term" value="P:nucleoside metabolic process"/>
    <property type="evidence" value="ECO:0007669"/>
    <property type="project" value="InterPro"/>
</dbReference>
<dbReference type="InterPro" id="IPR002110">
    <property type="entry name" value="Ankyrin_rpt"/>
</dbReference>
<evidence type="ECO:0000256" key="5">
    <source>
        <dbReference type="PROSITE-ProRule" id="PRU00023"/>
    </source>
</evidence>
<feature type="repeat" description="ANK" evidence="5">
    <location>
        <begin position="1133"/>
        <end position="1157"/>
    </location>
</feature>
<dbReference type="InterPro" id="IPR035994">
    <property type="entry name" value="Nucleoside_phosphorylase_sf"/>
</dbReference>
<dbReference type="Gene3D" id="3.40.47.10">
    <property type="match status" value="2"/>
</dbReference>
<evidence type="ECO:0000256" key="4">
    <source>
        <dbReference type="ARBA" id="ARBA00022737"/>
    </source>
</evidence>
<dbReference type="SMART" id="SM00825">
    <property type="entry name" value="PKS_KS"/>
    <property type="match status" value="1"/>
</dbReference>
<dbReference type="SMART" id="SM00823">
    <property type="entry name" value="PKS_PP"/>
    <property type="match status" value="1"/>
</dbReference>
<feature type="region of interest" description="Disordered" evidence="6">
    <location>
        <begin position="383"/>
        <end position="417"/>
    </location>
</feature>
<evidence type="ECO:0000313" key="9">
    <source>
        <dbReference type="EMBL" id="KAF4628883.1"/>
    </source>
</evidence>
<dbReference type="PANTHER" id="PTHR10039:SF16">
    <property type="entry name" value="GPI INOSITOL-DEACYLASE"/>
    <property type="match status" value="1"/>
</dbReference>
<dbReference type="InterPro" id="IPR054471">
    <property type="entry name" value="GPIID_WHD"/>
</dbReference>
<dbReference type="Pfam" id="PF00550">
    <property type="entry name" value="PP-binding"/>
    <property type="match status" value="1"/>
</dbReference>
<dbReference type="SUPFAM" id="SSF53901">
    <property type="entry name" value="Thiolase-like"/>
    <property type="match status" value="1"/>
</dbReference>
<dbReference type="InterPro" id="IPR016039">
    <property type="entry name" value="Thiolase-like"/>
</dbReference>
<feature type="compositionally biased region" description="Polar residues" evidence="6">
    <location>
        <begin position="1"/>
        <end position="20"/>
    </location>
</feature>
<protein>
    <recommendedName>
        <fullName evidence="11">Carrier domain-containing protein</fullName>
    </recommendedName>
</protein>
<dbReference type="InterPro" id="IPR020806">
    <property type="entry name" value="PKS_PP-bd"/>
</dbReference>
<evidence type="ECO:0000259" key="7">
    <source>
        <dbReference type="PROSITE" id="PS50075"/>
    </source>
</evidence>
<gene>
    <name evidence="9" type="ORF">G7Y89_g9267</name>
</gene>
<keyword evidence="4" id="KW-0677">Repeat</keyword>
<dbReference type="InterPro" id="IPR009081">
    <property type="entry name" value="PP-bd_ACP"/>
</dbReference>
<feature type="domain" description="Carrier" evidence="7">
    <location>
        <begin position="1239"/>
        <end position="1315"/>
    </location>
</feature>
<accession>A0A8H4RFX8</accession>
<dbReference type="PROSITE" id="PS50075">
    <property type="entry name" value="CARRIER"/>
    <property type="match status" value="1"/>
</dbReference>
<dbReference type="Pfam" id="PF12796">
    <property type="entry name" value="Ank_2"/>
    <property type="match status" value="1"/>
</dbReference>
<keyword evidence="10" id="KW-1185">Reference proteome</keyword>
<dbReference type="SMART" id="SM00248">
    <property type="entry name" value="ANK"/>
    <property type="match status" value="3"/>
</dbReference>
<feature type="repeat" description="ANK" evidence="5">
    <location>
        <begin position="1099"/>
        <end position="1123"/>
    </location>
</feature>